<sequence length="104" mass="11452">MLNNDPTKESRLIKAHELEKMEAFFAGYAPEGGSPDITTISEDFSGARALAEVRRQQGEAPFVICERRTGHVIANIPHSADRYSPNALIEESRARRVSLTALAV</sequence>
<protein>
    <submittedName>
        <fullName evidence="1">Uncharacterized protein</fullName>
    </submittedName>
</protein>
<accession>A0A0B1QBT2</accession>
<dbReference type="EMBL" id="JRFJ01000001">
    <property type="protein sequence ID" value="KHJ56280.1"/>
    <property type="molecule type" value="Genomic_DNA"/>
</dbReference>
<gene>
    <name evidence="1" type="ORF">LA66_06865</name>
</gene>
<dbReference type="Proteomes" id="UP000030826">
    <property type="component" value="Unassembled WGS sequence"/>
</dbReference>
<evidence type="ECO:0000313" key="2">
    <source>
        <dbReference type="Proteomes" id="UP000030826"/>
    </source>
</evidence>
<dbReference type="AlphaFoldDB" id="A0A0B1QBT2"/>
<reference evidence="1 2" key="1">
    <citation type="submission" date="2014-09" db="EMBL/GenBank/DDBJ databases">
        <title>Isolation and characterization of Aurantimonas altamirensis ON-56566 from clinical sample following a dog bite.</title>
        <authorList>
            <person name="Eshaghi A."/>
            <person name="Li A."/>
            <person name="Shahinas D."/>
            <person name="Bahn P."/>
            <person name="Kus J.V."/>
            <person name="Patel S.N."/>
        </authorList>
    </citation>
    <scope>NUCLEOTIDE SEQUENCE [LARGE SCALE GENOMIC DNA]</scope>
    <source>
        <strain evidence="1 2">ON-56566</strain>
    </source>
</reference>
<dbReference type="STRING" id="370622.LA66_06865"/>
<evidence type="ECO:0000313" key="1">
    <source>
        <dbReference type="EMBL" id="KHJ56280.1"/>
    </source>
</evidence>
<proteinExistence type="predicted"/>
<comment type="caution">
    <text evidence="1">The sequence shown here is derived from an EMBL/GenBank/DDBJ whole genome shotgun (WGS) entry which is preliminary data.</text>
</comment>
<organism evidence="1 2">
    <name type="scientific">Aureimonas altamirensis</name>
    <dbReference type="NCBI Taxonomy" id="370622"/>
    <lineage>
        <taxon>Bacteria</taxon>
        <taxon>Pseudomonadati</taxon>
        <taxon>Pseudomonadota</taxon>
        <taxon>Alphaproteobacteria</taxon>
        <taxon>Hyphomicrobiales</taxon>
        <taxon>Aurantimonadaceae</taxon>
        <taxon>Aureimonas</taxon>
    </lineage>
</organism>
<name>A0A0B1QBT2_9HYPH</name>